<evidence type="ECO:0000256" key="2">
    <source>
        <dbReference type="ARBA" id="ARBA00022481"/>
    </source>
</evidence>
<dbReference type="Gene3D" id="3.30.700.10">
    <property type="entry name" value="Glycoprotein, Type 4 Pilin"/>
    <property type="match status" value="1"/>
</dbReference>
<dbReference type="RefSeq" id="WP_179650502.1">
    <property type="nucleotide sequence ID" value="NZ_JACBZM010000001.1"/>
</dbReference>
<dbReference type="SUPFAM" id="SSF54523">
    <property type="entry name" value="Pili subunits"/>
    <property type="match status" value="1"/>
</dbReference>
<dbReference type="PANTHER" id="PTHR30093">
    <property type="entry name" value="GENERAL SECRETION PATHWAY PROTEIN G"/>
    <property type="match status" value="1"/>
</dbReference>
<reference evidence="7 8" key="1">
    <citation type="submission" date="2020-07" db="EMBL/GenBank/DDBJ databases">
        <title>Sequencing the genomes of 1000 actinobacteria strains.</title>
        <authorList>
            <person name="Klenk H.-P."/>
        </authorList>
    </citation>
    <scope>NUCLEOTIDE SEQUENCE [LARGE SCALE GENOMIC DNA]</scope>
    <source>
        <strain evidence="7 8">DSM 15131</strain>
    </source>
</reference>
<dbReference type="InterPro" id="IPR000983">
    <property type="entry name" value="Bac_GSPG_pilin"/>
</dbReference>
<evidence type="ECO:0000313" key="8">
    <source>
        <dbReference type="Proteomes" id="UP000562045"/>
    </source>
</evidence>
<evidence type="ECO:0000256" key="4">
    <source>
        <dbReference type="ARBA" id="ARBA00022989"/>
    </source>
</evidence>
<comment type="caution">
    <text evidence="7">The sequence shown here is derived from an EMBL/GenBank/DDBJ whole genome shotgun (WGS) entry which is preliminary data.</text>
</comment>
<dbReference type="AlphaFoldDB" id="A0A7Z0CPT1"/>
<organism evidence="7 8">
    <name type="scientific">Nocardioides aromaticivorans</name>
    <dbReference type="NCBI Taxonomy" id="200618"/>
    <lineage>
        <taxon>Bacteria</taxon>
        <taxon>Bacillati</taxon>
        <taxon>Actinomycetota</taxon>
        <taxon>Actinomycetes</taxon>
        <taxon>Propionibacteriales</taxon>
        <taxon>Nocardioidaceae</taxon>
        <taxon>Nocardioides</taxon>
    </lineage>
</organism>
<keyword evidence="5 6" id="KW-0472">Membrane</keyword>
<dbReference type="GO" id="GO:0015627">
    <property type="term" value="C:type II protein secretion system complex"/>
    <property type="evidence" value="ECO:0007669"/>
    <property type="project" value="InterPro"/>
</dbReference>
<evidence type="ECO:0000256" key="5">
    <source>
        <dbReference type="ARBA" id="ARBA00023136"/>
    </source>
</evidence>
<dbReference type="Pfam" id="PF07963">
    <property type="entry name" value="N_methyl"/>
    <property type="match status" value="1"/>
</dbReference>
<dbReference type="InterPro" id="IPR045584">
    <property type="entry name" value="Pilin-like"/>
</dbReference>
<dbReference type="NCBIfam" id="TIGR02532">
    <property type="entry name" value="IV_pilin_GFxxxE"/>
    <property type="match status" value="1"/>
</dbReference>
<evidence type="ECO:0000313" key="7">
    <source>
        <dbReference type="EMBL" id="NYI46633.1"/>
    </source>
</evidence>
<evidence type="ECO:0000256" key="3">
    <source>
        <dbReference type="ARBA" id="ARBA00022692"/>
    </source>
</evidence>
<accession>A0A7Z0CPT1</accession>
<dbReference type="EMBL" id="JACBZM010000001">
    <property type="protein sequence ID" value="NYI46633.1"/>
    <property type="molecule type" value="Genomic_DNA"/>
</dbReference>
<dbReference type="GO" id="GO:0015628">
    <property type="term" value="P:protein secretion by the type II secretion system"/>
    <property type="evidence" value="ECO:0007669"/>
    <property type="project" value="InterPro"/>
</dbReference>
<proteinExistence type="predicted"/>
<keyword evidence="3 6" id="KW-0812">Transmembrane</keyword>
<gene>
    <name evidence="7" type="ORF">BJ993_003713</name>
</gene>
<name>A0A7Z0CPT1_9ACTN</name>
<comment type="subcellular location">
    <subcellularLocation>
        <location evidence="1">Membrane</location>
        <topology evidence="1">Single-pass membrane protein</topology>
    </subcellularLocation>
</comment>
<dbReference type="PANTHER" id="PTHR30093:SF44">
    <property type="entry name" value="TYPE II SECRETION SYSTEM CORE PROTEIN G"/>
    <property type="match status" value="1"/>
</dbReference>
<protein>
    <submittedName>
        <fullName evidence="7">General secretion pathway protein G</fullName>
    </submittedName>
</protein>
<evidence type="ECO:0000256" key="1">
    <source>
        <dbReference type="ARBA" id="ARBA00004167"/>
    </source>
</evidence>
<dbReference type="PRINTS" id="PR00813">
    <property type="entry name" value="BCTERIALGSPG"/>
</dbReference>
<keyword evidence="4 6" id="KW-1133">Transmembrane helix</keyword>
<dbReference type="PROSITE" id="PS00409">
    <property type="entry name" value="PROKAR_NTER_METHYL"/>
    <property type="match status" value="1"/>
</dbReference>
<dbReference type="InterPro" id="IPR012902">
    <property type="entry name" value="N_methyl_site"/>
</dbReference>
<keyword evidence="2" id="KW-0488">Methylation</keyword>
<evidence type="ECO:0000256" key="6">
    <source>
        <dbReference type="SAM" id="Phobius"/>
    </source>
</evidence>
<dbReference type="GO" id="GO:0016020">
    <property type="term" value="C:membrane"/>
    <property type="evidence" value="ECO:0007669"/>
    <property type="project" value="UniProtKB-SubCell"/>
</dbReference>
<dbReference type="Proteomes" id="UP000562045">
    <property type="component" value="Unassembled WGS sequence"/>
</dbReference>
<sequence length="117" mass="12090">MRRTIDRLQAARREDRGFTLIELLIVIIILGILAAVVVFSVRGISDNGEEAACKTEIRTVETAVEAAYAENGSYPGTVGALVTQGFLRAAPDGTVSSITGATAITATGALNPAPAAC</sequence>
<feature type="transmembrane region" description="Helical" evidence="6">
    <location>
        <begin position="20"/>
        <end position="41"/>
    </location>
</feature>